<dbReference type="PATRIC" id="fig|754476.3.peg.1353"/>
<protein>
    <submittedName>
        <fullName evidence="1">Uncharacterized protein</fullName>
    </submittedName>
</protein>
<reference evidence="1 2" key="1">
    <citation type="journal article" date="2012" name="J. Bacteriol.">
        <title>Complete genome sequences of Methylophaga sp. strain JAM1 and Methylophaga sp. strain JAM7.</title>
        <authorList>
            <person name="Villeneuve C."/>
            <person name="Martineau C."/>
            <person name="Mauffrey F."/>
            <person name="Villemur R."/>
        </authorList>
    </citation>
    <scope>NUCLEOTIDE SEQUENCE [LARGE SCALE GENOMIC DNA]</scope>
    <source>
        <strain evidence="1 2">JAM1</strain>
    </source>
</reference>
<evidence type="ECO:0000313" key="1">
    <source>
        <dbReference type="EMBL" id="AFI84201.1"/>
    </source>
</evidence>
<sequence length="41" mass="4461">MGSFAKQKKAADGIPSTAFKAHPEKYGVIVLFYSGIFNARN</sequence>
<proteinExistence type="predicted"/>
<dbReference type="HOGENOM" id="CLU_3272657_0_0_6"/>
<name>I1XII2_METNJ</name>
<dbReference type="STRING" id="754476.Q7A_1371"/>
<gene>
    <name evidence="1" type="ordered locus">Q7A_1371</name>
</gene>
<keyword evidence="2" id="KW-1185">Reference proteome</keyword>
<evidence type="ECO:0000313" key="2">
    <source>
        <dbReference type="Proteomes" id="UP000009144"/>
    </source>
</evidence>
<accession>I1XII2</accession>
<dbReference type="AlphaFoldDB" id="I1XII2"/>
<dbReference type="EMBL" id="CP003390">
    <property type="protein sequence ID" value="AFI84201.1"/>
    <property type="molecule type" value="Genomic_DNA"/>
</dbReference>
<dbReference type="Proteomes" id="UP000009144">
    <property type="component" value="Chromosome"/>
</dbReference>
<organism evidence="1 2">
    <name type="scientific">Methylophaga nitratireducenticrescens</name>
    <dbReference type="NCBI Taxonomy" id="754476"/>
    <lineage>
        <taxon>Bacteria</taxon>
        <taxon>Pseudomonadati</taxon>
        <taxon>Pseudomonadota</taxon>
        <taxon>Gammaproteobacteria</taxon>
        <taxon>Thiotrichales</taxon>
        <taxon>Piscirickettsiaceae</taxon>
        <taxon>Methylophaga</taxon>
    </lineage>
</organism>
<reference evidence="1 2" key="2">
    <citation type="journal article" date="2013" name="Int. J. Syst. Evol. Microbiol.">
        <title>Methylophaga nitratireducenticrescens sp. nov. and Methylophaga frappieri sp. nov., isolated from the biofilm of the methanol-fed denitrification system treating the seawater at the Montreal Biodome.</title>
        <authorList>
            <person name="Villeneuve C."/>
            <person name="Martineau C."/>
            <person name="Mauffrey F."/>
            <person name="Villemur R."/>
        </authorList>
    </citation>
    <scope>NUCLEOTIDE SEQUENCE [LARGE SCALE GENOMIC DNA]</scope>
    <source>
        <strain evidence="1 2">JAM1</strain>
    </source>
</reference>